<protein>
    <submittedName>
        <fullName evidence="1">Uncharacterized protein</fullName>
    </submittedName>
</protein>
<keyword evidence="2" id="KW-1185">Reference proteome</keyword>
<dbReference type="OrthoDB" id="2218409at2"/>
<comment type="caution">
    <text evidence="1">The sequence shown here is derived from an EMBL/GenBank/DDBJ whole genome shotgun (WGS) entry which is preliminary data.</text>
</comment>
<dbReference type="Proteomes" id="UP000193118">
    <property type="component" value="Unassembled WGS sequence"/>
</dbReference>
<dbReference type="STRING" id="194197.BWD09_11800"/>
<dbReference type="EMBL" id="MTBO01000047">
    <property type="protein sequence ID" value="OSI13991.1"/>
    <property type="molecule type" value="Genomic_DNA"/>
</dbReference>
<evidence type="ECO:0000313" key="2">
    <source>
        <dbReference type="Proteomes" id="UP000193118"/>
    </source>
</evidence>
<reference evidence="2" key="1">
    <citation type="submission" date="2017-01" db="EMBL/GenBank/DDBJ databases">
        <authorList>
            <person name="Wolfgang W.J."/>
            <person name="Cole J."/>
            <person name="Wroblewski D."/>
            <person name="Mcginnis J."/>
            <person name="Musser K.A."/>
        </authorList>
    </citation>
    <scope>NUCLEOTIDE SEQUENCE [LARGE SCALE GENOMIC DNA]</scope>
    <source>
        <strain evidence="2">DSM 19151</strain>
    </source>
</reference>
<name>A0A1X3D2R1_9NEIS</name>
<dbReference type="AlphaFoldDB" id="A0A1X3D2R1"/>
<gene>
    <name evidence="1" type="ORF">BWD09_11800</name>
</gene>
<sequence length="82" mass="9621">MVDSSEIGDIYEIKTYALYKGFEFPVIGKNDQGYILFSGGYSELMDKLEFSRTDKYGYEKIVEEENLDLIYEKKTLITDFFD</sequence>
<organism evidence="1 2">
    <name type="scientific">Neisseria dentiae</name>
    <dbReference type="NCBI Taxonomy" id="194197"/>
    <lineage>
        <taxon>Bacteria</taxon>
        <taxon>Pseudomonadati</taxon>
        <taxon>Pseudomonadota</taxon>
        <taxon>Betaproteobacteria</taxon>
        <taxon>Neisseriales</taxon>
        <taxon>Neisseriaceae</taxon>
        <taxon>Neisseria</taxon>
    </lineage>
</organism>
<proteinExistence type="predicted"/>
<evidence type="ECO:0000313" key="1">
    <source>
        <dbReference type="EMBL" id="OSI13991.1"/>
    </source>
</evidence>
<accession>A0A1X3D2R1</accession>